<protein>
    <submittedName>
        <fullName evidence="5">Enoyl-CoA hydratase-related protein</fullName>
    </submittedName>
</protein>
<dbReference type="GO" id="GO:0006635">
    <property type="term" value="P:fatty acid beta-oxidation"/>
    <property type="evidence" value="ECO:0007669"/>
    <property type="project" value="TreeGrafter"/>
</dbReference>
<sequence>MSKAVTFELVEHHIALVTLNRPEARNAVNGDVAAQLEAIVERTNEDPAIRACILTGAGDQAFCAGADLKAVKAGLVATLRTEKGNFAGFVTAPRHKPWIAAVNGFALGGGCEMVLACDMAVADPGARLGLPEVKRGLMALAGGLVRLPRAIPRAIAFEVIATGEPLSAQRAREAGLVNTLSAPGQVVETALDLARKVIANSPIAVQESLRIARNQGELSEPELLAAGMKARAELEKTHDYAEGLRAFAEKRLPDWQGR</sequence>
<dbReference type="InterPro" id="IPR018376">
    <property type="entry name" value="Enoyl-CoA_hyd/isom_CS"/>
</dbReference>
<dbReference type="PROSITE" id="PS00166">
    <property type="entry name" value="ENOYL_COA_HYDRATASE"/>
    <property type="match status" value="1"/>
</dbReference>
<evidence type="ECO:0000313" key="6">
    <source>
        <dbReference type="Proteomes" id="UP001107961"/>
    </source>
</evidence>
<evidence type="ECO:0000313" key="5">
    <source>
        <dbReference type="EMBL" id="MCE7510804.1"/>
    </source>
</evidence>
<gene>
    <name evidence="5" type="ORF">LZG35_19370</name>
</gene>
<evidence type="ECO:0000256" key="2">
    <source>
        <dbReference type="ARBA" id="ARBA00023098"/>
    </source>
</evidence>
<dbReference type="InterPro" id="IPR001753">
    <property type="entry name" value="Enoyl-CoA_hydra/iso"/>
</dbReference>
<organism evidence="5 6">
    <name type="scientific">Alloalcanivorax xenomutans</name>
    <dbReference type="NCBI Taxonomy" id="1094342"/>
    <lineage>
        <taxon>Bacteria</taxon>
        <taxon>Pseudomonadati</taxon>
        <taxon>Pseudomonadota</taxon>
        <taxon>Gammaproteobacteria</taxon>
        <taxon>Oceanospirillales</taxon>
        <taxon>Alcanivoracaceae</taxon>
        <taxon>Alloalcanivorax</taxon>
    </lineage>
</organism>
<dbReference type="PANTHER" id="PTHR11941:SF169">
    <property type="entry name" value="(7AS)-7A-METHYL-1,5-DIOXO-2,3,5,6,7,7A-HEXAHYDRO-1H-INDENE-CARBOXYL-COA HYDROLASE"/>
    <property type="match status" value="1"/>
</dbReference>
<dbReference type="EMBL" id="JAJVKT010000030">
    <property type="protein sequence ID" value="MCE7510804.1"/>
    <property type="molecule type" value="Genomic_DNA"/>
</dbReference>
<dbReference type="SUPFAM" id="SSF52096">
    <property type="entry name" value="ClpP/crotonase"/>
    <property type="match status" value="1"/>
</dbReference>
<evidence type="ECO:0000256" key="4">
    <source>
        <dbReference type="RuleBase" id="RU003707"/>
    </source>
</evidence>
<dbReference type="AlphaFoldDB" id="A0A9Q3W859"/>
<name>A0A9Q3W859_9GAMM</name>
<keyword evidence="6" id="KW-1185">Reference proteome</keyword>
<keyword evidence="3" id="KW-0456">Lyase</keyword>
<comment type="similarity">
    <text evidence="1 4">Belongs to the enoyl-CoA hydratase/isomerase family.</text>
</comment>
<evidence type="ECO:0000256" key="3">
    <source>
        <dbReference type="ARBA" id="ARBA00023239"/>
    </source>
</evidence>
<proteinExistence type="inferred from homology"/>
<dbReference type="CDD" id="cd06558">
    <property type="entry name" value="crotonase-like"/>
    <property type="match status" value="1"/>
</dbReference>
<reference evidence="5" key="1">
    <citation type="submission" date="2022-01" db="EMBL/GenBank/DDBJ databases">
        <authorList>
            <person name="Karlyshev A.V."/>
            <person name="Jaspars M."/>
        </authorList>
    </citation>
    <scope>NUCLEOTIDE SEQUENCE</scope>
    <source>
        <strain evidence="5">AGSA3-2</strain>
    </source>
</reference>
<accession>A0A9Q3W859</accession>
<dbReference type="Pfam" id="PF00378">
    <property type="entry name" value="ECH_1"/>
    <property type="match status" value="1"/>
</dbReference>
<keyword evidence="2" id="KW-0443">Lipid metabolism</keyword>
<dbReference type="KEGG" id="axe:P40_18590"/>
<dbReference type="RefSeq" id="WP_080531557.1">
    <property type="nucleotide sequence ID" value="NZ_CP012331.1"/>
</dbReference>
<dbReference type="Gene3D" id="3.90.226.10">
    <property type="entry name" value="2-enoyl-CoA Hydratase, Chain A, domain 1"/>
    <property type="match status" value="1"/>
</dbReference>
<dbReference type="PANTHER" id="PTHR11941">
    <property type="entry name" value="ENOYL-COA HYDRATASE-RELATED"/>
    <property type="match status" value="1"/>
</dbReference>
<evidence type="ECO:0000256" key="1">
    <source>
        <dbReference type="ARBA" id="ARBA00005254"/>
    </source>
</evidence>
<dbReference type="InterPro" id="IPR029045">
    <property type="entry name" value="ClpP/crotonase-like_dom_sf"/>
</dbReference>
<dbReference type="FunFam" id="3.90.226.10:FF:000009">
    <property type="entry name" value="Carnitinyl-CoA dehydratase"/>
    <property type="match status" value="1"/>
</dbReference>
<dbReference type="InterPro" id="IPR014748">
    <property type="entry name" value="Enoyl-CoA_hydra_C"/>
</dbReference>
<dbReference type="GO" id="GO:0016829">
    <property type="term" value="F:lyase activity"/>
    <property type="evidence" value="ECO:0007669"/>
    <property type="project" value="UniProtKB-KW"/>
</dbReference>
<dbReference type="Gene3D" id="1.10.12.10">
    <property type="entry name" value="Lyase 2-enoyl-coa Hydratase, Chain A, domain 2"/>
    <property type="match status" value="1"/>
</dbReference>
<comment type="caution">
    <text evidence="5">The sequence shown here is derived from an EMBL/GenBank/DDBJ whole genome shotgun (WGS) entry which is preliminary data.</text>
</comment>
<dbReference type="Proteomes" id="UP001107961">
    <property type="component" value="Unassembled WGS sequence"/>
</dbReference>